<dbReference type="EMBL" id="LR796728">
    <property type="protein sequence ID" value="CAB4162155.1"/>
    <property type="molecule type" value="Genomic_DNA"/>
</dbReference>
<evidence type="ECO:0008006" key="2">
    <source>
        <dbReference type="Google" id="ProtNLM"/>
    </source>
</evidence>
<name>A0A6J5NYZ5_9CAUD</name>
<reference evidence="1" key="1">
    <citation type="submission" date="2020-04" db="EMBL/GenBank/DDBJ databases">
        <authorList>
            <person name="Chiriac C."/>
            <person name="Salcher M."/>
            <person name="Ghai R."/>
            <person name="Kavagutti S V."/>
        </authorList>
    </citation>
    <scope>NUCLEOTIDE SEQUENCE</scope>
</reference>
<accession>A0A6J5NYZ5</accession>
<evidence type="ECO:0000313" key="1">
    <source>
        <dbReference type="EMBL" id="CAB4162155.1"/>
    </source>
</evidence>
<gene>
    <name evidence="1" type="ORF">UFOVP791_26</name>
</gene>
<proteinExistence type="predicted"/>
<organism evidence="1">
    <name type="scientific">uncultured Caudovirales phage</name>
    <dbReference type="NCBI Taxonomy" id="2100421"/>
    <lineage>
        <taxon>Viruses</taxon>
        <taxon>Duplodnaviria</taxon>
        <taxon>Heunggongvirae</taxon>
        <taxon>Uroviricota</taxon>
        <taxon>Caudoviricetes</taxon>
        <taxon>Peduoviridae</taxon>
        <taxon>Maltschvirus</taxon>
        <taxon>Maltschvirus maltsch</taxon>
    </lineage>
</organism>
<protein>
    <recommendedName>
        <fullName evidence="2">Transglycosylase SLT domain 1</fullName>
    </recommendedName>
</protein>
<sequence>MTRNSQDSRSNLTRTLRYNSLASGFSRLLATASLAIGAALCLPASAAAPYEQMSAKQYAQAQLTKDHYKCISTLYGKESAWRADARNGSHHGIPQGRSKWLATATPLQQIDWGLAYIAHRYGKVDGQPNTCAALDHWKKYNWH</sequence>